<evidence type="ECO:0000256" key="2">
    <source>
        <dbReference type="ARBA" id="ARBA00004881"/>
    </source>
</evidence>
<comment type="caution">
    <text evidence="10">The sequence shown here is derived from an EMBL/GenBank/DDBJ whole genome shotgun (WGS) entry which is preliminary data.</text>
</comment>
<keyword evidence="6" id="KW-0378">Hydrolase</keyword>
<dbReference type="InterPro" id="IPR010720">
    <property type="entry name" value="Alpha-L-AF_C"/>
</dbReference>
<evidence type="ECO:0000259" key="9">
    <source>
        <dbReference type="SMART" id="SM00813"/>
    </source>
</evidence>
<dbReference type="InterPro" id="IPR013780">
    <property type="entry name" value="Glyco_hydro_b"/>
</dbReference>
<keyword evidence="8" id="KW-0326">Glycosidase</keyword>
<comment type="subunit">
    <text evidence="4">Homohexamer; trimer of dimers.</text>
</comment>
<dbReference type="SUPFAM" id="SSF51011">
    <property type="entry name" value="Glycosyl hydrolase domain"/>
    <property type="match status" value="1"/>
</dbReference>
<reference evidence="10" key="2">
    <citation type="submission" date="2020-09" db="EMBL/GenBank/DDBJ databases">
        <authorList>
            <person name="Sun Q."/>
            <person name="Zhou Y."/>
        </authorList>
    </citation>
    <scope>NUCLEOTIDE SEQUENCE</scope>
    <source>
        <strain evidence="10">CGMCC 1.12987</strain>
    </source>
</reference>
<dbReference type="Pfam" id="PF22848">
    <property type="entry name" value="ASD1_dom"/>
    <property type="match status" value="1"/>
</dbReference>
<comment type="catalytic activity">
    <reaction evidence="1">
        <text>Hydrolysis of terminal non-reducing alpha-L-arabinofuranoside residues in alpha-L-arabinosides.</text>
        <dbReference type="EC" id="3.2.1.55"/>
    </reaction>
</comment>
<comment type="pathway">
    <text evidence="2">Glycan metabolism.</text>
</comment>
<protein>
    <recommendedName>
        <fullName evidence="5">non-reducing end alpha-L-arabinofuranosidase</fullName>
        <ecNumber evidence="5">3.2.1.55</ecNumber>
    </recommendedName>
</protein>
<dbReference type="InterPro" id="IPR017853">
    <property type="entry name" value="GH"/>
</dbReference>
<dbReference type="Pfam" id="PF06964">
    <property type="entry name" value="Alpha-L-AF_C"/>
    <property type="match status" value="1"/>
</dbReference>
<dbReference type="RefSeq" id="WP_188529414.1">
    <property type="nucleotide sequence ID" value="NZ_BMGR01000002.1"/>
</dbReference>
<evidence type="ECO:0000256" key="5">
    <source>
        <dbReference type="ARBA" id="ARBA00012670"/>
    </source>
</evidence>
<keyword evidence="7" id="KW-0119">Carbohydrate metabolism</keyword>
<evidence type="ECO:0000256" key="3">
    <source>
        <dbReference type="ARBA" id="ARBA00007186"/>
    </source>
</evidence>
<dbReference type="GO" id="GO:0046373">
    <property type="term" value="P:L-arabinose metabolic process"/>
    <property type="evidence" value="ECO:0007669"/>
    <property type="project" value="InterPro"/>
</dbReference>
<reference evidence="10" key="1">
    <citation type="journal article" date="2014" name="Int. J. Syst. Evol. Microbiol.">
        <title>Complete genome sequence of Corynebacterium casei LMG S-19264T (=DSM 44701T), isolated from a smear-ripened cheese.</title>
        <authorList>
            <consortium name="US DOE Joint Genome Institute (JGI-PGF)"/>
            <person name="Walter F."/>
            <person name="Albersmeier A."/>
            <person name="Kalinowski J."/>
            <person name="Ruckert C."/>
        </authorList>
    </citation>
    <scope>NUCLEOTIDE SEQUENCE</scope>
    <source>
        <strain evidence="10">CGMCC 1.12987</strain>
    </source>
</reference>
<evidence type="ECO:0000256" key="7">
    <source>
        <dbReference type="ARBA" id="ARBA00023277"/>
    </source>
</evidence>
<feature type="domain" description="Alpha-L-arabinofuranosidase C-terminal" evidence="9">
    <location>
        <begin position="282"/>
        <end position="485"/>
    </location>
</feature>
<dbReference type="SMART" id="SM00813">
    <property type="entry name" value="Alpha-L-AF_C"/>
    <property type="match status" value="1"/>
</dbReference>
<dbReference type="Gene3D" id="3.20.20.80">
    <property type="entry name" value="Glycosidases"/>
    <property type="match status" value="1"/>
</dbReference>
<comment type="similarity">
    <text evidence="3">Belongs to the glycosyl hydrolase 51 family.</text>
</comment>
<dbReference type="GO" id="GO:0000272">
    <property type="term" value="P:polysaccharide catabolic process"/>
    <property type="evidence" value="ECO:0007669"/>
    <property type="project" value="TreeGrafter"/>
</dbReference>
<gene>
    <name evidence="10" type="ORF">GCM10010916_09020</name>
</gene>
<evidence type="ECO:0000256" key="8">
    <source>
        <dbReference type="ARBA" id="ARBA00023295"/>
    </source>
</evidence>
<evidence type="ECO:0000313" key="11">
    <source>
        <dbReference type="Proteomes" id="UP000644756"/>
    </source>
</evidence>
<proteinExistence type="inferred from homology"/>
<evidence type="ECO:0000256" key="6">
    <source>
        <dbReference type="ARBA" id="ARBA00022801"/>
    </source>
</evidence>
<evidence type="ECO:0000256" key="1">
    <source>
        <dbReference type="ARBA" id="ARBA00001462"/>
    </source>
</evidence>
<dbReference type="AlphaFoldDB" id="A0A917FNZ9"/>
<dbReference type="PANTHER" id="PTHR43576">
    <property type="entry name" value="ALPHA-L-ARABINOFURANOSIDASE C-RELATED"/>
    <property type="match status" value="1"/>
</dbReference>
<dbReference type="Gene3D" id="2.60.40.1180">
    <property type="entry name" value="Golgi alpha-mannosidase II"/>
    <property type="match status" value="1"/>
</dbReference>
<dbReference type="EC" id="3.2.1.55" evidence="5"/>
<evidence type="ECO:0000313" key="10">
    <source>
        <dbReference type="EMBL" id="GGF93877.1"/>
    </source>
</evidence>
<dbReference type="GO" id="GO:0046556">
    <property type="term" value="F:alpha-L-arabinofuranosidase activity"/>
    <property type="evidence" value="ECO:0007669"/>
    <property type="project" value="UniProtKB-EC"/>
</dbReference>
<dbReference type="SUPFAM" id="SSF51445">
    <property type="entry name" value="(Trans)glycosidases"/>
    <property type="match status" value="1"/>
</dbReference>
<keyword evidence="11" id="KW-1185">Reference proteome</keyword>
<organism evidence="10 11">
    <name type="scientific">Paenibacillus abyssi</name>
    <dbReference type="NCBI Taxonomy" id="1340531"/>
    <lineage>
        <taxon>Bacteria</taxon>
        <taxon>Bacillati</taxon>
        <taxon>Bacillota</taxon>
        <taxon>Bacilli</taxon>
        <taxon>Bacillales</taxon>
        <taxon>Paenibacillaceae</taxon>
        <taxon>Paenibacillus</taxon>
    </lineage>
</organism>
<dbReference type="EMBL" id="BMGR01000002">
    <property type="protein sequence ID" value="GGF93877.1"/>
    <property type="molecule type" value="Genomic_DNA"/>
</dbReference>
<sequence>MAKMELNAHREIGKRDKKIFGQFIEHFHRQIYGGIYEPGSALSDSRGFRKDVLDALKNIEVPVVRWPGGCFVSAYNWKDGVGKNRVPYFDKAWRVEESNEFGTDEFMEYCREIGAEPYICTNAGTGTPEEMSDWVEYCNLESEGKWAKLRIENGYKEPFKVKYWSIGNENYGHWEMGAKEIGEWGSFVRESAKMMKRVDPTIELLAASIPDLDWNIDLLRKAGKYLDWISIHDYWDKPGINNELSNYEYCMAKTVHIEPPIVRTKSILESLGYLGKIRIAFDEWNLRGWYHPHVDSKTEDCVTPRDKNDDNSTYTMADAVFSASVLNACHRHCDVVGMANFAPTVNTRGAVFTNPEGIVLRSTYHVFALYTQQLGDVVIDSWLGDNRSFTVGEGDAAVQVPTLDIVATKRTEDASLRTAIVNRHPEQPETIIVPVGGSYTQATLYSVVGDSKDAYNDVGINQVRTVRRPLAIEGQQLQFDVEPHSVNVLVLA</sequence>
<dbReference type="InterPro" id="IPR055235">
    <property type="entry name" value="ASD1_cat"/>
</dbReference>
<accession>A0A917FNZ9</accession>
<name>A0A917FNZ9_9BACL</name>
<dbReference type="PANTHER" id="PTHR43576:SF3">
    <property type="entry name" value="ALPHA-L-ARABINOFURANOSIDASE C"/>
    <property type="match status" value="1"/>
</dbReference>
<evidence type="ECO:0000256" key="4">
    <source>
        <dbReference type="ARBA" id="ARBA00011165"/>
    </source>
</evidence>
<dbReference type="Proteomes" id="UP000644756">
    <property type="component" value="Unassembled WGS sequence"/>
</dbReference>